<keyword evidence="1" id="KW-0812">Transmembrane</keyword>
<dbReference type="Proteomes" id="UP000182125">
    <property type="component" value="Unassembled WGS sequence"/>
</dbReference>
<keyword evidence="1" id="KW-1133">Transmembrane helix</keyword>
<dbReference type="EMBL" id="LIXN01000020">
    <property type="protein sequence ID" value="KQH81594.1"/>
    <property type="molecule type" value="Genomic_DNA"/>
</dbReference>
<evidence type="ECO:0000313" key="6">
    <source>
        <dbReference type="Proteomes" id="UP000182125"/>
    </source>
</evidence>
<protein>
    <submittedName>
        <fullName evidence="3">Uncharacterized protein</fullName>
    </submittedName>
</protein>
<dbReference type="GeneID" id="33334637"/>
<reference evidence="4 6" key="3">
    <citation type="submission" date="2016-10" db="EMBL/GenBank/DDBJ databases">
        <authorList>
            <person name="de Groot N.N."/>
        </authorList>
    </citation>
    <scope>NUCLEOTIDE SEQUENCE [LARGE SCALE GENOMIC DNA]</scope>
    <source>
        <strain evidence="4 6">OGL-20</strain>
    </source>
</reference>
<sequence length="72" mass="7652">MKKLVYQISVVLTAVSLFWPITYSNVSVLQRIPGNPVLQAIVGLLLFGSVAYISYDGNGGEGGAEKSDFTAS</sequence>
<proteinExistence type="predicted"/>
<dbReference type="EMBL" id="CP015105">
    <property type="protein sequence ID" value="ASJ13084.1"/>
    <property type="molecule type" value="Genomic_DNA"/>
</dbReference>
<dbReference type="Proteomes" id="UP000051862">
    <property type="component" value="Unassembled WGS sequence"/>
</dbReference>
<evidence type="ECO:0000313" key="7">
    <source>
        <dbReference type="Proteomes" id="UP000250136"/>
    </source>
</evidence>
<keyword evidence="7" id="KW-1185">Reference proteome</keyword>
<evidence type="ECO:0000313" key="4">
    <source>
        <dbReference type="EMBL" id="SEV81379.1"/>
    </source>
</evidence>
<dbReference type="AlphaFoldDB" id="A0A0Q2M157"/>
<dbReference type="Proteomes" id="UP000250136">
    <property type="component" value="Chromosome"/>
</dbReference>
<evidence type="ECO:0000313" key="3">
    <source>
        <dbReference type="EMBL" id="KQH81594.1"/>
    </source>
</evidence>
<keyword evidence="1" id="KW-0472">Membrane</keyword>
<dbReference type="STRING" id="277988.SAMN05216170_0061"/>
<accession>A0A0Q2M157</accession>
<dbReference type="OrthoDB" id="97702at2157"/>
<dbReference type="KEGG" id="ttd:A3L14_09390"/>
<dbReference type="EMBL" id="FOIW01000001">
    <property type="protein sequence ID" value="SEV81379.1"/>
    <property type="molecule type" value="Genomic_DNA"/>
</dbReference>
<evidence type="ECO:0000256" key="1">
    <source>
        <dbReference type="SAM" id="Phobius"/>
    </source>
</evidence>
<name>A0A0Q2M157_9EURY</name>
<evidence type="ECO:0000313" key="2">
    <source>
        <dbReference type="EMBL" id="ASJ13084.1"/>
    </source>
</evidence>
<gene>
    <name evidence="2" type="ORF">A3L14_09390</name>
    <name evidence="3" type="ORF">AMR53_10265</name>
    <name evidence="4" type="ORF">SAMN05216170_0061</name>
</gene>
<feature type="transmembrane region" description="Helical" evidence="1">
    <location>
        <begin position="37"/>
        <end position="55"/>
    </location>
</feature>
<reference evidence="3 5" key="1">
    <citation type="submission" date="2015-08" db="EMBL/GenBank/DDBJ databases">
        <title>Thermococcus thioreducens DSM 14981 genome sequencing.</title>
        <authorList>
            <person name="Hong S.-J."/>
            <person name="Kim M.-C."/>
            <person name="Shin J.-H."/>
        </authorList>
    </citation>
    <scope>NUCLEOTIDE SEQUENCE [LARGE SCALE GENOMIC DNA]</scope>
    <source>
        <strain evidence="3 5">DSM 14981</strain>
    </source>
</reference>
<reference evidence="2 7" key="2">
    <citation type="submission" date="2016-04" db="EMBL/GenBank/DDBJ databases">
        <title>Complete genome sequence of Thermococcus thioreducens type strain OGL-20P.</title>
        <authorList>
            <person name="Oger P.M."/>
        </authorList>
    </citation>
    <scope>NUCLEOTIDE SEQUENCE [LARGE SCALE GENOMIC DNA]</scope>
    <source>
        <strain evidence="2 7">OGL-20P</strain>
    </source>
</reference>
<organism evidence="3 5">
    <name type="scientific">Thermococcus thioreducens</name>
    <dbReference type="NCBI Taxonomy" id="277988"/>
    <lineage>
        <taxon>Archaea</taxon>
        <taxon>Methanobacteriati</taxon>
        <taxon>Methanobacteriota</taxon>
        <taxon>Thermococci</taxon>
        <taxon>Thermococcales</taxon>
        <taxon>Thermococcaceae</taxon>
        <taxon>Thermococcus</taxon>
    </lineage>
</organism>
<dbReference type="RefSeq" id="WP_055430166.1">
    <property type="nucleotide sequence ID" value="NZ_CP015105.1"/>
</dbReference>
<evidence type="ECO:0000313" key="5">
    <source>
        <dbReference type="Proteomes" id="UP000051862"/>
    </source>
</evidence>
<feature type="transmembrane region" description="Helical" evidence="1">
    <location>
        <begin position="6"/>
        <end position="25"/>
    </location>
</feature>